<dbReference type="EMBL" id="CP066007">
    <property type="protein sequence ID" value="QQB46190.1"/>
    <property type="molecule type" value="Genomic_DNA"/>
</dbReference>
<evidence type="ECO:0000256" key="1">
    <source>
        <dbReference type="SAM" id="Phobius"/>
    </source>
</evidence>
<dbReference type="AlphaFoldDB" id="A0A7T4EF21"/>
<organism evidence="2 3">
    <name type="scientific">Corynebacterium glucuronolyticum</name>
    <dbReference type="NCBI Taxonomy" id="39791"/>
    <lineage>
        <taxon>Bacteria</taxon>
        <taxon>Bacillati</taxon>
        <taxon>Actinomycetota</taxon>
        <taxon>Actinomycetes</taxon>
        <taxon>Mycobacteriales</taxon>
        <taxon>Corynebacteriaceae</taxon>
        <taxon>Corynebacterium</taxon>
    </lineage>
</organism>
<feature type="transmembrane region" description="Helical" evidence="1">
    <location>
        <begin position="25"/>
        <end position="42"/>
    </location>
</feature>
<keyword evidence="1" id="KW-0812">Transmembrane</keyword>
<dbReference type="OrthoDB" id="4427263at2"/>
<dbReference type="GeneID" id="92759539"/>
<reference evidence="2 3" key="1">
    <citation type="submission" date="2020-12" db="EMBL/GenBank/DDBJ databases">
        <title>FDA dAtabase for Regulatory Grade micrObial Sequences (FDA-ARGOS): Supporting development and validation of Infectious Disease Dx tests.</title>
        <authorList>
            <person name="Sproer C."/>
            <person name="Gronow S."/>
            <person name="Severitt S."/>
            <person name="Schroder I."/>
            <person name="Tallon L."/>
            <person name="Sadzewicz L."/>
            <person name="Zhao X."/>
            <person name="Boylan J."/>
            <person name="Ott S."/>
            <person name="Bowen H."/>
            <person name="Vavikolanu K."/>
            <person name="Mehta A."/>
            <person name="Aluvathingal J."/>
            <person name="Nadendla S."/>
            <person name="Lowell S."/>
            <person name="Myers T."/>
            <person name="Yan Y."/>
            <person name="Sichtig H."/>
        </authorList>
    </citation>
    <scope>NUCLEOTIDE SEQUENCE [LARGE SCALE GENOMIC DNA]</scope>
    <source>
        <strain evidence="2 3">FDAARGOS_1053</strain>
    </source>
</reference>
<dbReference type="Proteomes" id="UP000596145">
    <property type="component" value="Chromosome"/>
</dbReference>
<accession>A0A7T4EF21</accession>
<evidence type="ECO:0000313" key="3">
    <source>
        <dbReference type="Proteomes" id="UP000596145"/>
    </source>
</evidence>
<proteinExistence type="predicted"/>
<dbReference type="RefSeq" id="WP_084036569.1">
    <property type="nucleotide sequence ID" value="NZ_CP066007.1"/>
</dbReference>
<sequence>MGKHSVTAVAEQVIAGESPWRRYKGSILIIVTGVVAILSQLADSPDWQGTTVGTLLVAVVTAASALLNRFTRDAMTPSMAPRLEAAESDSSQR</sequence>
<keyword evidence="1" id="KW-1133">Transmembrane helix</keyword>
<evidence type="ECO:0000313" key="2">
    <source>
        <dbReference type="EMBL" id="QQB46190.1"/>
    </source>
</evidence>
<feature type="transmembrane region" description="Helical" evidence="1">
    <location>
        <begin position="48"/>
        <end position="67"/>
    </location>
</feature>
<protein>
    <submittedName>
        <fullName evidence="2">Uncharacterized protein</fullName>
    </submittedName>
</protein>
<gene>
    <name evidence="2" type="ORF">I6I10_12215</name>
</gene>
<keyword evidence="1" id="KW-0472">Membrane</keyword>
<name>A0A7T4EF21_9CORY</name>